<feature type="binding site" evidence="10">
    <location>
        <position position="121"/>
    </location>
    <ligand>
        <name>glycerol</name>
        <dbReference type="ChEBI" id="CHEBI:17754"/>
    </ligand>
</feature>
<feature type="binding site" evidence="11">
    <location>
        <begin position="116"/>
        <end position="119"/>
    </location>
    <ligand>
        <name>NAD(+)</name>
        <dbReference type="ChEBI" id="CHEBI:57540"/>
    </ligand>
</feature>
<dbReference type="PANTHER" id="PTHR43616">
    <property type="entry name" value="GLYCEROL DEHYDROGENASE"/>
    <property type="match status" value="1"/>
</dbReference>
<feature type="binding site" evidence="11">
    <location>
        <begin position="94"/>
        <end position="98"/>
    </location>
    <ligand>
        <name>NAD(+)</name>
        <dbReference type="ChEBI" id="CHEBI:57540"/>
    </ligand>
</feature>
<keyword evidence="3" id="KW-0560">Oxidoreductase</keyword>
<comment type="pathway">
    <text evidence="5">Polyol metabolism; glycerol fermentation; glycerone phosphate from glycerol (oxidative route): step 1/2.</text>
</comment>
<evidence type="ECO:0000256" key="9">
    <source>
        <dbReference type="PIRSR" id="PIRSR000112-1"/>
    </source>
</evidence>
<dbReference type="EMBL" id="NTME01000011">
    <property type="protein sequence ID" value="PBJ95038.1"/>
    <property type="molecule type" value="Genomic_DNA"/>
</dbReference>
<evidence type="ECO:0000256" key="3">
    <source>
        <dbReference type="ARBA" id="ARBA00023002"/>
    </source>
</evidence>
<feature type="binding site" evidence="9">
    <location>
        <position position="266"/>
    </location>
    <ligand>
        <name>glycerol</name>
        <dbReference type="ChEBI" id="CHEBI:17754"/>
    </ligand>
</feature>
<evidence type="ECO:0000256" key="7">
    <source>
        <dbReference type="ARBA" id="ARBA00040132"/>
    </source>
</evidence>
<comment type="caution">
    <text evidence="13">The sequence shown here is derived from an EMBL/GenBank/DDBJ whole genome shotgun (WGS) entry which is preliminary data.</text>
</comment>
<evidence type="ECO:0000256" key="2">
    <source>
        <dbReference type="ARBA" id="ARBA00022723"/>
    </source>
</evidence>
<evidence type="ECO:0000256" key="4">
    <source>
        <dbReference type="ARBA" id="ARBA00023027"/>
    </source>
</evidence>
<dbReference type="PANTHER" id="PTHR43616:SF5">
    <property type="entry name" value="GLYCEROL DEHYDROGENASE 1"/>
    <property type="match status" value="1"/>
</dbReference>
<dbReference type="SUPFAM" id="SSF56796">
    <property type="entry name" value="Dehydroquinate synthase-like"/>
    <property type="match status" value="1"/>
</dbReference>
<feature type="binding site" evidence="11">
    <location>
        <position position="125"/>
    </location>
    <ligand>
        <name>NAD(+)</name>
        <dbReference type="ChEBI" id="CHEBI:57540"/>
    </ligand>
</feature>
<dbReference type="Pfam" id="PF00465">
    <property type="entry name" value="Fe-ADH"/>
    <property type="match status" value="1"/>
</dbReference>
<dbReference type="EC" id="1.1.1.6" evidence="6"/>
<dbReference type="GO" id="GO:0008888">
    <property type="term" value="F:glycerol dehydrogenase (NAD+) activity"/>
    <property type="evidence" value="ECO:0007669"/>
    <property type="project" value="UniProtKB-EC"/>
</dbReference>
<protein>
    <recommendedName>
        <fullName evidence="7">Glycerol dehydrogenase</fullName>
        <ecNumber evidence="6">1.1.1.6</ecNumber>
    </recommendedName>
</protein>
<dbReference type="InterPro" id="IPR018211">
    <property type="entry name" value="ADH_Fe_CS"/>
</dbReference>
<evidence type="ECO:0000256" key="10">
    <source>
        <dbReference type="PIRSR" id="PIRSR000112-2"/>
    </source>
</evidence>
<evidence type="ECO:0000259" key="12">
    <source>
        <dbReference type="Pfam" id="PF00465"/>
    </source>
</evidence>
<dbReference type="PROSITE" id="PS00913">
    <property type="entry name" value="ADH_IRON_1"/>
    <property type="match status" value="1"/>
</dbReference>
<evidence type="ECO:0000256" key="11">
    <source>
        <dbReference type="PIRSR" id="PIRSR000112-3"/>
    </source>
</evidence>
<comment type="cofactor">
    <cofactor evidence="9">
        <name>Zn(2+)</name>
        <dbReference type="ChEBI" id="CHEBI:29105"/>
    </cofactor>
    <text evidence="9">Binds 1 zinc ion per subunit.</text>
</comment>
<keyword evidence="4 11" id="KW-0520">NAD</keyword>
<dbReference type="CDD" id="cd08170">
    <property type="entry name" value="GlyDH"/>
    <property type="match status" value="1"/>
</dbReference>
<feature type="binding site" evidence="11">
    <location>
        <position position="131"/>
    </location>
    <ligand>
        <name>NAD(+)</name>
        <dbReference type="ChEBI" id="CHEBI:57540"/>
    </ligand>
</feature>
<feature type="domain" description="Alcohol dehydrogenase iron-type/glycerol dehydrogenase GldA" evidence="12">
    <location>
        <begin position="8"/>
        <end position="154"/>
    </location>
</feature>
<dbReference type="GO" id="GO:0046872">
    <property type="term" value="F:metal ion binding"/>
    <property type="evidence" value="ECO:0007669"/>
    <property type="project" value="UniProtKB-KW"/>
</dbReference>
<keyword evidence="2 9" id="KW-0479">Metal-binding</keyword>
<accession>A0A099MXP8</accession>
<evidence type="ECO:0000256" key="6">
    <source>
        <dbReference type="ARBA" id="ARBA00039147"/>
    </source>
</evidence>
<dbReference type="RefSeq" id="WP_003257662.1">
    <property type="nucleotide sequence ID" value="NZ_CP010359.1"/>
</dbReference>
<dbReference type="KEGG" id="ppj:RK21_02591"/>
<evidence type="ECO:0000256" key="1">
    <source>
        <dbReference type="ARBA" id="ARBA00007358"/>
    </source>
</evidence>
<dbReference type="AlphaFoldDB" id="A0A099MXP8"/>
<evidence type="ECO:0000313" key="14">
    <source>
        <dbReference type="Proteomes" id="UP000218102"/>
    </source>
</evidence>
<gene>
    <name evidence="13" type="ORF">CMV24_13915</name>
</gene>
<keyword evidence="9" id="KW-0862">Zinc</keyword>
<dbReference type="Proteomes" id="UP000218102">
    <property type="component" value="Unassembled WGS sequence"/>
</dbReference>
<name>A0A099MXP8_PSEDL</name>
<dbReference type="NCBIfam" id="NF006941">
    <property type="entry name" value="PRK09423.1"/>
    <property type="match status" value="1"/>
</dbReference>
<comment type="catalytic activity">
    <reaction evidence="8">
        <text>glycerol + NAD(+) = dihydroxyacetone + NADH + H(+)</text>
        <dbReference type="Rhea" id="RHEA:13769"/>
        <dbReference type="ChEBI" id="CHEBI:15378"/>
        <dbReference type="ChEBI" id="CHEBI:16016"/>
        <dbReference type="ChEBI" id="CHEBI:17754"/>
        <dbReference type="ChEBI" id="CHEBI:57540"/>
        <dbReference type="ChEBI" id="CHEBI:57945"/>
        <dbReference type="EC" id="1.1.1.6"/>
    </reaction>
</comment>
<evidence type="ECO:0000256" key="5">
    <source>
        <dbReference type="ARBA" id="ARBA00037918"/>
    </source>
</evidence>
<proteinExistence type="inferred from homology"/>
<dbReference type="InterPro" id="IPR001670">
    <property type="entry name" value="ADH_Fe/GldA"/>
</dbReference>
<evidence type="ECO:0000256" key="8">
    <source>
        <dbReference type="ARBA" id="ARBA00049006"/>
    </source>
</evidence>
<evidence type="ECO:0000313" key="13">
    <source>
        <dbReference type="EMBL" id="PBJ95038.1"/>
    </source>
</evidence>
<dbReference type="Gene3D" id="3.40.50.1970">
    <property type="match status" value="1"/>
</dbReference>
<dbReference type="PIRSF" id="PIRSF000112">
    <property type="entry name" value="Glycerol_dehydrogenase"/>
    <property type="match status" value="1"/>
</dbReference>
<feature type="binding site" evidence="9">
    <location>
        <position position="283"/>
    </location>
    <ligand>
        <name>glycerol</name>
        <dbReference type="ChEBI" id="CHEBI:17754"/>
    </ligand>
</feature>
<dbReference type="InterPro" id="IPR016205">
    <property type="entry name" value="Glycerol_DH"/>
</dbReference>
<reference evidence="13 14" key="1">
    <citation type="submission" date="2017-09" db="EMBL/GenBank/DDBJ databases">
        <authorList>
            <person name="Ehlers B."/>
            <person name="Leendertz F.H."/>
        </authorList>
    </citation>
    <scope>NUCLEOTIDE SEQUENCE [LARGE SCALE GENOMIC DNA]</scope>
    <source>
        <strain evidence="13 14">DJ-1</strain>
    </source>
</reference>
<dbReference type="Gene3D" id="1.20.1090.10">
    <property type="entry name" value="Dehydroquinate synthase-like - alpha domain"/>
    <property type="match status" value="1"/>
</dbReference>
<sequence length="398" mass="42534">MTQIFAAPGRYIQGYKELERLYRHIAWFGQRFLIITSQGRLDSLQQTLAISFDKPEHALRYAVFEGEVTRAEVQRLCALRERLGCDGVVGVGGGKVLDAAKAVAQQGRLPLCIVPTVVSNDAPTSALSVLYHPDGAFDDVLFHERSPDVVVVDTWIIAQAPVRLLVAGIGDALATYYEARTCVQGDHDNFLGLAGGGLQSSAGGGKPTLTSMAIAQLCHQVLQADAVQAVRACAQQQVTKALNRVIEANALMSGIGFESNGVATAHAVYCGFSELGPRATAYHGEYVAFGTLVMLVLEGAPAGELDGLLRLCLAVGLPVCFADLGLADLSEQELQRVVQVAASPQQTSRVEPFDVTEWEMRAALLAASDLGEFYKKGGSVLASSASPRLPSVIRHEQR</sequence>
<feature type="binding site" evidence="9">
    <location>
        <position position="171"/>
    </location>
    <ligand>
        <name>glycerol</name>
        <dbReference type="ChEBI" id="CHEBI:17754"/>
    </ligand>
</feature>
<organism evidence="13 14">
    <name type="scientific">Pseudomonas plecoglossicida</name>
    <dbReference type="NCBI Taxonomy" id="70775"/>
    <lineage>
        <taxon>Bacteria</taxon>
        <taxon>Pseudomonadati</taxon>
        <taxon>Pseudomonadota</taxon>
        <taxon>Gammaproteobacteria</taxon>
        <taxon>Pseudomonadales</taxon>
        <taxon>Pseudomonadaceae</taxon>
        <taxon>Pseudomonas</taxon>
    </lineage>
</organism>
<comment type="similarity">
    <text evidence="1">Belongs to the iron-containing alcohol dehydrogenase family.</text>
</comment>
<feature type="binding site" evidence="11">
    <location>
        <position position="127"/>
    </location>
    <ligand>
        <name>NAD(+)</name>
        <dbReference type="ChEBI" id="CHEBI:57540"/>
    </ligand>
</feature>